<dbReference type="EMBL" id="BGZK01002090">
    <property type="protein sequence ID" value="GBP90553.1"/>
    <property type="molecule type" value="Genomic_DNA"/>
</dbReference>
<sequence length="92" mass="10352">MCKCGHGRPGRRRVASAIYNESGHRCYSSKINIKRRLQSLRGQDRVNPPRRSPPPAAAAPRSCCRLAGVESWRSSDRRRDGEIFEARESGSQ</sequence>
<proteinExistence type="predicted"/>
<protein>
    <submittedName>
        <fullName evidence="2">Uncharacterized protein</fullName>
    </submittedName>
</protein>
<feature type="region of interest" description="Disordered" evidence="1">
    <location>
        <begin position="37"/>
        <end position="63"/>
    </location>
</feature>
<evidence type="ECO:0000256" key="1">
    <source>
        <dbReference type="SAM" id="MobiDB-lite"/>
    </source>
</evidence>
<evidence type="ECO:0000313" key="2">
    <source>
        <dbReference type="EMBL" id="GBP90553.1"/>
    </source>
</evidence>
<name>A0A4C1ZUV5_EUMVA</name>
<dbReference type="AlphaFoldDB" id="A0A4C1ZUV5"/>
<accession>A0A4C1ZUV5</accession>
<comment type="caution">
    <text evidence="2">The sequence shown here is derived from an EMBL/GenBank/DDBJ whole genome shotgun (WGS) entry which is preliminary data.</text>
</comment>
<reference evidence="2 3" key="1">
    <citation type="journal article" date="2019" name="Commun. Biol.">
        <title>The bagworm genome reveals a unique fibroin gene that provides high tensile strength.</title>
        <authorList>
            <person name="Kono N."/>
            <person name="Nakamura H."/>
            <person name="Ohtoshi R."/>
            <person name="Tomita M."/>
            <person name="Numata K."/>
            <person name="Arakawa K."/>
        </authorList>
    </citation>
    <scope>NUCLEOTIDE SEQUENCE [LARGE SCALE GENOMIC DNA]</scope>
</reference>
<organism evidence="2 3">
    <name type="scientific">Eumeta variegata</name>
    <name type="common">Bagworm moth</name>
    <name type="synonym">Eumeta japonica</name>
    <dbReference type="NCBI Taxonomy" id="151549"/>
    <lineage>
        <taxon>Eukaryota</taxon>
        <taxon>Metazoa</taxon>
        <taxon>Ecdysozoa</taxon>
        <taxon>Arthropoda</taxon>
        <taxon>Hexapoda</taxon>
        <taxon>Insecta</taxon>
        <taxon>Pterygota</taxon>
        <taxon>Neoptera</taxon>
        <taxon>Endopterygota</taxon>
        <taxon>Lepidoptera</taxon>
        <taxon>Glossata</taxon>
        <taxon>Ditrysia</taxon>
        <taxon>Tineoidea</taxon>
        <taxon>Psychidae</taxon>
        <taxon>Oiketicinae</taxon>
        <taxon>Eumeta</taxon>
    </lineage>
</organism>
<gene>
    <name evidence="2" type="ORF">EVAR_64673_1</name>
</gene>
<dbReference type="Proteomes" id="UP000299102">
    <property type="component" value="Unassembled WGS sequence"/>
</dbReference>
<keyword evidence="3" id="KW-1185">Reference proteome</keyword>
<evidence type="ECO:0000313" key="3">
    <source>
        <dbReference type="Proteomes" id="UP000299102"/>
    </source>
</evidence>